<reference evidence="5 6" key="1">
    <citation type="submission" date="2016-04" db="EMBL/GenBank/DDBJ databases">
        <title>The genome of Intoshia linei affirms orthonectids as highly simplified spiralians.</title>
        <authorList>
            <person name="Mikhailov K.V."/>
            <person name="Slusarev G.S."/>
            <person name="Nikitin M.A."/>
            <person name="Logacheva M.D."/>
            <person name="Penin A."/>
            <person name="Aleoshin V."/>
            <person name="Panchin Y.V."/>
        </authorList>
    </citation>
    <scope>NUCLEOTIDE SEQUENCE [LARGE SCALE GENOMIC DNA]</scope>
    <source>
        <strain evidence="5">Intl2013</strain>
        <tissue evidence="5">Whole animal</tissue>
    </source>
</reference>
<evidence type="ECO:0000259" key="4">
    <source>
        <dbReference type="PROSITE" id="PS50157"/>
    </source>
</evidence>
<dbReference type="Proteomes" id="UP000078046">
    <property type="component" value="Unassembled WGS sequence"/>
</dbReference>
<evidence type="ECO:0000256" key="3">
    <source>
        <dbReference type="SAM" id="MobiDB-lite"/>
    </source>
</evidence>
<dbReference type="GO" id="GO:0008270">
    <property type="term" value="F:zinc ion binding"/>
    <property type="evidence" value="ECO:0007669"/>
    <property type="project" value="UniProtKB-KW"/>
</dbReference>
<comment type="caution">
    <text evidence="5">The sequence shown here is derived from an EMBL/GenBank/DDBJ whole genome shotgun (WGS) entry which is preliminary data.</text>
</comment>
<dbReference type="EMBL" id="LWCA01001604">
    <property type="protein sequence ID" value="OAF64806.1"/>
    <property type="molecule type" value="Genomic_DNA"/>
</dbReference>
<proteinExistence type="predicted"/>
<keyword evidence="1" id="KW-0479">Metal-binding</keyword>
<evidence type="ECO:0000313" key="6">
    <source>
        <dbReference type="Proteomes" id="UP000078046"/>
    </source>
</evidence>
<dbReference type="AlphaFoldDB" id="A0A177AS21"/>
<feature type="domain" description="C2H2-type" evidence="4">
    <location>
        <begin position="101"/>
        <end position="129"/>
    </location>
</feature>
<keyword evidence="1" id="KW-0862">Zinc</keyword>
<name>A0A177AS21_9BILA</name>
<dbReference type="PROSITE" id="PS00028">
    <property type="entry name" value="ZINC_FINGER_C2H2_1"/>
    <property type="match status" value="1"/>
</dbReference>
<feature type="region of interest" description="Disordered" evidence="3">
    <location>
        <begin position="564"/>
        <end position="603"/>
    </location>
</feature>
<organism evidence="5 6">
    <name type="scientific">Intoshia linei</name>
    <dbReference type="NCBI Taxonomy" id="1819745"/>
    <lineage>
        <taxon>Eukaryota</taxon>
        <taxon>Metazoa</taxon>
        <taxon>Spiralia</taxon>
        <taxon>Lophotrochozoa</taxon>
        <taxon>Mesozoa</taxon>
        <taxon>Orthonectida</taxon>
        <taxon>Rhopaluridae</taxon>
        <taxon>Intoshia</taxon>
    </lineage>
</organism>
<dbReference type="InterPro" id="IPR013087">
    <property type="entry name" value="Znf_C2H2_type"/>
</dbReference>
<protein>
    <recommendedName>
        <fullName evidence="4">C2H2-type domain-containing protein</fullName>
    </recommendedName>
</protein>
<feature type="compositionally biased region" description="Polar residues" evidence="3">
    <location>
        <begin position="586"/>
        <end position="603"/>
    </location>
</feature>
<feature type="non-terminal residue" evidence="5">
    <location>
        <position position="1"/>
    </location>
</feature>
<dbReference type="OrthoDB" id="515971at2759"/>
<feature type="coiled-coil region" evidence="2">
    <location>
        <begin position="141"/>
        <end position="185"/>
    </location>
</feature>
<sequence length="705" mass="82248">FSQECLVGILGSAEDEYKKSSINVQNLSKNQRLLSNIEIRFKKLKDQYVKICKENTHRQNIIKSQQKLIKNEFKLPFIKPNSLQCKNDICRRIGKRERIMYNCYYCEKKFMDDSFLKSHITRRHAKYKDKIFISNETNGQIESQLNKIDTLKNDIINLKDRNQFLQNLNNEFEISLTNCKKSQEKYYNEQFELSKKKIMIQNNTKIEMYMKQIHEITFINEDLKCENKNLKEKMKFLQYPTVEPLKNVKIQYNEQNYYKKKNFVETQYDSDTAEEIYPISEAIPCKPPRTIPRIKVNHVKDTKENKNSQTNKISENSINPIIKSVNFKSVPNLSEITKRFKQEIEKFEKFKELEDLLQNDNFEKFKEVHEKITRELRDDRIMNDHNYELYGDFRMNYLKELDDAIRNNNVSKINNITKDEFYKSVSLDIVNDISNPLKDVSENDQLETIMSMSEDDSVESELDATSQTIKSADTTIITLKKEKIAKENSINTETYTNISTNTFSVVSLNPNESILNENEESNKYESGSNWDSTTSNKTFCKYNETLSSPSIANTLTITETSKSLEISHQSSDSSSKKVKPRILRKNQPTKTGLDTHSVNSNTIMENSDMDTDEIFDNLNDSKNSQLEGFENVNVKRSADILEQKLYLRQNVKVTGAVDIMEFTGKSIKKKITSHESMNDSETDASTFTLDASDLSQEIKKMLNEN</sequence>
<accession>A0A177AS21</accession>
<evidence type="ECO:0000256" key="1">
    <source>
        <dbReference type="PROSITE-ProRule" id="PRU00042"/>
    </source>
</evidence>
<keyword evidence="1" id="KW-0863">Zinc-finger</keyword>
<evidence type="ECO:0000256" key="2">
    <source>
        <dbReference type="SAM" id="Coils"/>
    </source>
</evidence>
<evidence type="ECO:0000313" key="5">
    <source>
        <dbReference type="EMBL" id="OAF64806.1"/>
    </source>
</evidence>
<feature type="compositionally biased region" description="Low complexity" evidence="3">
    <location>
        <begin position="564"/>
        <end position="573"/>
    </location>
</feature>
<keyword evidence="6" id="KW-1185">Reference proteome</keyword>
<dbReference type="PROSITE" id="PS50157">
    <property type="entry name" value="ZINC_FINGER_C2H2_2"/>
    <property type="match status" value="1"/>
</dbReference>
<keyword evidence="2" id="KW-0175">Coiled coil</keyword>
<gene>
    <name evidence="5" type="ORF">A3Q56_07484</name>
</gene>